<dbReference type="EMBL" id="JBHUCP010000046">
    <property type="protein sequence ID" value="MFD1534864.1"/>
    <property type="molecule type" value="Genomic_DNA"/>
</dbReference>
<dbReference type="SUPFAM" id="SSF52540">
    <property type="entry name" value="P-loop containing nucleoside triphosphate hydrolases"/>
    <property type="match status" value="1"/>
</dbReference>
<reference evidence="2" key="1">
    <citation type="journal article" date="2019" name="Int. J. Syst. Evol. Microbiol.">
        <title>The Global Catalogue of Microorganisms (GCM) 10K type strain sequencing project: providing services to taxonomists for standard genome sequencing and annotation.</title>
        <authorList>
            <consortium name="The Broad Institute Genomics Platform"/>
            <consortium name="The Broad Institute Genome Sequencing Center for Infectious Disease"/>
            <person name="Wu L."/>
            <person name="Ma J."/>
        </authorList>
    </citation>
    <scope>NUCLEOTIDE SEQUENCE [LARGE SCALE GENOMIC DNA]</scope>
    <source>
        <strain evidence="2">JCM 12165</strain>
    </source>
</reference>
<evidence type="ECO:0008006" key="3">
    <source>
        <dbReference type="Google" id="ProtNLM"/>
    </source>
</evidence>
<evidence type="ECO:0000313" key="2">
    <source>
        <dbReference type="Proteomes" id="UP001597145"/>
    </source>
</evidence>
<dbReference type="InterPro" id="IPR027417">
    <property type="entry name" value="P-loop_NTPase"/>
</dbReference>
<accession>A0ABW4FWP7</accession>
<name>A0ABW4FWP7_9PSEU</name>
<dbReference type="Proteomes" id="UP001597145">
    <property type="component" value="Unassembled WGS sequence"/>
</dbReference>
<organism evidence="1 2">
    <name type="scientific">Pseudonocardia aurantiaca</name>
    <dbReference type="NCBI Taxonomy" id="75290"/>
    <lineage>
        <taxon>Bacteria</taxon>
        <taxon>Bacillati</taxon>
        <taxon>Actinomycetota</taxon>
        <taxon>Actinomycetes</taxon>
        <taxon>Pseudonocardiales</taxon>
        <taxon>Pseudonocardiaceae</taxon>
        <taxon>Pseudonocardia</taxon>
    </lineage>
</organism>
<evidence type="ECO:0000313" key="1">
    <source>
        <dbReference type="EMBL" id="MFD1534864.1"/>
    </source>
</evidence>
<sequence>MTTSRELPTFVDLSAEQDEICELPLDRNFLISGGPGTGKSIMAVYRAQAFAIDDRPPVLLMYNRGP</sequence>
<comment type="caution">
    <text evidence="1">The sequence shown here is derived from an EMBL/GenBank/DDBJ whole genome shotgun (WGS) entry which is preliminary data.</text>
</comment>
<keyword evidence="2" id="KW-1185">Reference proteome</keyword>
<protein>
    <recommendedName>
        <fullName evidence="3">DNA helicase</fullName>
    </recommendedName>
</protein>
<gene>
    <name evidence="1" type="ORF">ACFSCY_36170</name>
</gene>
<dbReference type="Gene3D" id="3.40.50.300">
    <property type="entry name" value="P-loop containing nucleotide triphosphate hydrolases"/>
    <property type="match status" value="1"/>
</dbReference>
<proteinExistence type="predicted"/>
<dbReference type="RefSeq" id="WP_379660092.1">
    <property type="nucleotide sequence ID" value="NZ_JBHUCP010000046.1"/>
</dbReference>